<dbReference type="EMBL" id="JARPYR010000011">
    <property type="protein sequence ID" value="MDT2596722.1"/>
    <property type="molecule type" value="Genomic_DNA"/>
</dbReference>
<evidence type="ECO:0000313" key="5">
    <source>
        <dbReference type="Proteomes" id="UP001256547"/>
    </source>
</evidence>
<keyword evidence="1" id="KW-0472">Membrane</keyword>
<organism evidence="3 4">
    <name type="scientific">Enterococcus dongliensis</name>
    <dbReference type="NCBI Taxonomy" id="2559925"/>
    <lineage>
        <taxon>Bacteria</taxon>
        <taxon>Bacillati</taxon>
        <taxon>Bacillota</taxon>
        <taxon>Bacilli</taxon>
        <taxon>Lactobacillales</taxon>
        <taxon>Enterococcaceae</taxon>
        <taxon>Enterococcus</taxon>
    </lineage>
</organism>
<keyword evidence="1" id="KW-0812">Transmembrane</keyword>
<evidence type="ECO:0000313" key="2">
    <source>
        <dbReference type="EMBL" id="MDT2596722.1"/>
    </source>
</evidence>
<sequence>MIDWDHLIVEMRIFLSTGMILLISGLFLVPIYWLHPLIVGSGFFLSQKIFPNSLGLGDLWVIGLWSLFLTGYELLQLLFIASVSGLIFFSCQLLRKKKPERLPFLPFLFIGLLILLIKNH</sequence>
<comment type="caution">
    <text evidence="3">The sequence shown here is derived from an EMBL/GenBank/DDBJ whole genome shotgun (WGS) entry which is preliminary data.</text>
</comment>
<dbReference type="Proteomes" id="UP001245561">
    <property type="component" value="Unassembled WGS sequence"/>
</dbReference>
<reference evidence="3 5" key="1">
    <citation type="submission" date="2023-03" db="EMBL/GenBank/DDBJ databases">
        <authorList>
            <person name="Shen W."/>
            <person name="Cai J."/>
        </authorList>
    </citation>
    <scope>NUCLEOTIDE SEQUENCE</scope>
    <source>
        <strain evidence="3">P55-2</strain>
        <strain evidence="2 5">P72-2</strain>
    </source>
</reference>
<dbReference type="EMBL" id="JARPYT010000003">
    <property type="protein sequence ID" value="MDT2636608.1"/>
    <property type="molecule type" value="Genomic_DNA"/>
</dbReference>
<feature type="transmembrane region" description="Helical" evidence="1">
    <location>
        <begin position="101"/>
        <end position="117"/>
    </location>
</feature>
<evidence type="ECO:0008006" key="6">
    <source>
        <dbReference type="Google" id="ProtNLM"/>
    </source>
</evidence>
<dbReference type="GeneID" id="86909612"/>
<evidence type="ECO:0000313" key="4">
    <source>
        <dbReference type="Proteomes" id="UP001245561"/>
    </source>
</evidence>
<dbReference type="AlphaFoldDB" id="A0AAP5NL36"/>
<dbReference type="Proteomes" id="UP001256547">
    <property type="component" value="Unassembled WGS sequence"/>
</dbReference>
<evidence type="ECO:0000313" key="3">
    <source>
        <dbReference type="EMBL" id="MDT2636608.1"/>
    </source>
</evidence>
<gene>
    <name evidence="3" type="ORF">P7D36_03640</name>
    <name evidence="2" type="ORF">P7D39_06875</name>
</gene>
<name>A0AAP5NL36_9ENTE</name>
<evidence type="ECO:0000256" key="1">
    <source>
        <dbReference type="SAM" id="Phobius"/>
    </source>
</evidence>
<accession>A0AAP5NL36</accession>
<feature type="transmembrane region" description="Helical" evidence="1">
    <location>
        <begin position="13"/>
        <end position="37"/>
    </location>
</feature>
<proteinExistence type="predicted"/>
<keyword evidence="1" id="KW-1133">Transmembrane helix</keyword>
<protein>
    <recommendedName>
        <fullName evidence="6">Prepilin type IV endopeptidase peptidase domain-containing protein</fullName>
    </recommendedName>
</protein>
<keyword evidence="5" id="KW-1185">Reference proteome</keyword>
<feature type="transmembrane region" description="Helical" evidence="1">
    <location>
        <begin position="74"/>
        <end position="94"/>
    </location>
</feature>
<dbReference type="RefSeq" id="WP_246022714.1">
    <property type="nucleotide sequence ID" value="NZ_JARPYR010000011.1"/>
</dbReference>